<comment type="subcellular location">
    <subcellularLocation>
        <location evidence="1">Membrane</location>
        <topology evidence="1">Multi-pass membrane protein</topology>
    </subcellularLocation>
</comment>
<dbReference type="AlphaFoldDB" id="A0A6N9TGI9"/>
<dbReference type="InterPro" id="IPR003439">
    <property type="entry name" value="ABC_transporter-like_ATP-bd"/>
</dbReference>
<proteinExistence type="inferred from homology"/>
<evidence type="ECO:0000259" key="9">
    <source>
        <dbReference type="PROSITE" id="PS50893"/>
    </source>
</evidence>
<dbReference type="InterPro" id="IPR047651">
    <property type="entry name" value="ABC2_perm_RbbA"/>
</dbReference>
<gene>
    <name evidence="11" type="ORF">GTK09_26635</name>
</gene>
<dbReference type="NCBIfam" id="NF033858">
    <property type="entry name" value="ABC2_perm_RbbA"/>
    <property type="match status" value="1"/>
</dbReference>
<feature type="transmembrane region" description="Helical" evidence="8">
    <location>
        <begin position="799"/>
        <end position="821"/>
    </location>
</feature>
<dbReference type="PROSITE" id="PS50893">
    <property type="entry name" value="ABC_TRANSPORTER_2"/>
    <property type="match status" value="2"/>
</dbReference>
<dbReference type="Pfam" id="PF00005">
    <property type="entry name" value="ABC_tran"/>
    <property type="match status" value="2"/>
</dbReference>
<dbReference type="PANTHER" id="PTHR43038">
    <property type="entry name" value="ATP-BINDING CASSETTE, SUB-FAMILY H, MEMBER 1"/>
    <property type="match status" value="1"/>
</dbReference>
<evidence type="ECO:0000256" key="7">
    <source>
        <dbReference type="ARBA" id="ARBA00023136"/>
    </source>
</evidence>
<dbReference type="RefSeq" id="WP_163466417.1">
    <property type="nucleotide sequence ID" value="NZ_JAAAMG010000048.1"/>
</dbReference>
<evidence type="ECO:0000256" key="3">
    <source>
        <dbReference type="ARBA" id="ARBA00022692"/>
    </source>
</evidence>
<evidence type="ECO:0000256" key="4">
    <source>
        <dbReference type="ARBA" id="ARBA00022741"/>
    </source>
</evidence>
<keyword evidence="7 8" id="KW-0472">Membrane</keyword>
<keyword evidence="5" id="KW-0067">ATP-binding</keyword>
<dbReference type="SMART" id="SM00382">
    <property type="entry name" value="AAA"/>
    <property type="match status" value="2"/>
</dbReference>
<feature type="domain" description="ABC transporter" evidence="9">
    <location>
        <begin position="274"/>
        <end position="504"/>
    </location>
</feature>
<organism evidence="11 12">
    <name type="scientific">Jiella pacifica</name>
    <dbReference type="NCBI Taxonomy" id="2696469"/>
    <lineage>
        <taxon>Bacteria</taxon>
        <taxon>Pseudomonadati</taxon>
        <taxon>Pseudomonadota</taxon>
        <taxon>Alphaproteobacteria</taxon>
        <taxon>Hyphomicrobiales</taxon>
        <taxon>Aurantimonadaceae</taxon>
        <taxon>Jiella</taxon>
    </lineage>
</organism>
<evidence type="ECO:0000256" key="8">
    <source>
        <dbReference type="SAM" id="Phobius"/>
    </source>
</evidence>
<evidence type="ECO:0000256" key="6">
    <source>
        <dbReference type="ARBA" id="ARBA00022989"/>
    </source>
</evidence>
<comment type="similarity">
    <text evidence="2">Belongs to the ABC transporter superfamily.</text>
</comment>
<comment type="caution">
    <text evidence="11">The sequence shown here is derived from an EMBL/GenBank/DDBJ whole genome shotgun (WGS) entry which is preliminary data.</text>
</comment>
<feature type="transmembrane region" description="Helical" evidence="8">
    <location>
        <begin position="718"/>
        <end position="743"/>
    </location>
</feature>
<keyword evidence="6 8" id="KW-1133">Transmembrane helix</keyword>
<dbReference type="GO" id="GO:0005524">
    <property type="term" value="F:ATP binding"/>
    <property type="evidence" value="ECO:0007669"/>
    <property type="project" value="UniProtKB-KW"/>
</dbReference>
<dbReference type="Pfam" id="PF12698">
    <property type="entry name" value="ABC2_membrane_3"/>
    <property type="match status" value="1"/>
</dbReference>
<dbReference type="GO" id="GO:0140359">
    <property type="term" value="F:ABC-type transporter activity"/>
    <property type="evidence" value="ECO:0007669"/>
    <property type="project" value="InterPro"/>
</dbReference>
<feature type="transmembrane region" description="Helical" evidence="8">
    <location>
        <begin position="565"/>
        <end position="585"/>
    </location>
</feature>
<sequence length="915" mass="98987">MTEADHRSVASVAGLTLRYGKVTALKHVTLDIPAGIMVGLIGPDGVGKSSLLSLLAGAREIQDGTVSVLGGDMRDAGHRRLVCPRIAYMPQGLGKNLYSTLSVEENLTFFGSLFGHDEAERERRITELLAATGMASFRDRPAAKLSGGMKQKLGLCCALIHDPDLLILDEPTTGVDPLSRRQFWDLIDSIRLSRPTMSVITATAYLEEAARFDWLVAMNAGEVLATGTAADLLERTGAPDLDRAFIALLPGEAGDGDRGVVIPPRDPGESEIAIEAEHLTQKFGDFVAVDDVSFRIAKGEIFGFLGSNGCGKTTTMKMLTGLLEPTNGTAKLFGQEVDASDMAVRSRVGFMSQAFSLYSELTVRQNLELHARLFSLEEARIPARVEEMIERFGLEDVEHALPQALPLGIRQRLSLAVALIHGPEILILDEPTSGVDPVARNGFWRILGELSRKDGVTIFVSTHFMNEAEWCDRISLMHAGKVLVSDTAEAIKASKGLDTLEEAFIAYLKEAMNAGGSAEPDETVRPAGAGGPASALEQKQGFSLRRLLSYSRLESLQLRRDPIRLAMALVGSLILMVVIGLGINLDVEDLTFAALDRDQTTVSRGYIADIAGSRYFIERPPLQSYANIDARMQSGEINLAIEIPPGFAADVARGRKVEIGAWFDGANPNRANTVQGYIQGMHADWISGKMREALGSAALSGNFELVTRYRYNPDVKSIVAMVPAVLPILLLMIPAILTTLSVAREKELGSIINFYVTPVTRLEFLFGKQLPYIALAMVNFLLMMAMAVFVFQVPFTGSFFGFALSALIYVTASTALGFLVSVFISSQVAALFATALLTMIPAVQYSGVIDPVSSLQGFGRVIGEIYPTTRFVTAARGAFSKSFDLAQMIQPMLAMALSVPVILGFCVIFLKKQEG</sequence>
<dbReference type="GO" id="GO:0016887">
    <property type="term" value="F:ATP hydrolysis activity"/>
    <property type="evidence" value="ECO:0007669"/>
    <property type="project" value="InterPro"/>
</dbReference>
<dbReference type="SUPFAM" id="SSF52540">
    <property type="entry name" value="P-loop containing nucleoside triphosphate hydrolases"/>
    <property type="match status" value="2"/>
</dbReference>
<evidence type="ECO:0000259" key="10">
    <source>
        <dbReference type="PROSITE" id="PS51012"/>
    </source>
</evidence>
<dbReference type="PANTHER" id="PTHR43038:SF4">
    <property type="entry name" value="RIBOSOME-ASSOCIATED ATPASE"/>
    <property type="match status" value="1"/>
</dbReference>
<dbReference type="GO" id="GO:0016020">
    <property type="term" value="C:membrane"/>
    <property type="evidence" value="ECO:0007669"/>
    <property type="project" value="UniProtKB-SubCell"/>
</dbReference>
<evidence type="ECO:0000313" key="11">
    <source>
        <dbReference type="EMBL" id="NDW07968.1"/>
    </source>
</evidence>
<keyword evidence="4" id="KW-0547">Nucleotide-binding</keyword>
<keyword evidence="12" id="KW-1185">Reference proteome</keyword>
<accession>A0A6N9TGI9</accession>
<reference evidence="11 12" key="1">
    <citation type="submission" date="2020-01" db="EMBL/GenBank/DDBJ databases">
        <title>Jiella pacifica sp. nov.</title>
        <authorList>
            <person name="Xue Z."/>
            <person name="Zhu S."/>
            <person name="Chen J."/>
            <person name="Yang J."/>
        </authorList>
    </citation>
    <scope>NUCLEOTIDE SEQUENCE [LARGE SCALE GENOMIC DNA]</scope>
    <source>
        <strain evidence="11 12">40Bstr34</strain>
    </source>
</reference>
<dbReference type="PROSITE" id="PS51012">
    <property type="entry name" value="ABC_TM2"/>
    <property type="match status" value="1"/>
</dbReference>
<dbReference type="CDD" id="cd03230">
    <property type="entry name" value="ABC_DR_subfamily_A"/>
    <property type="match status" value="1"/>
</dbReference>
<feature type="domain" description="ABC transporter" evidence="9">
    <location>
        <begin position="10"/>
        <end position="245"/>
    </location>
</feature>
<dbReference type="PROSITE" id="PS00211">
    <property type="entry name" value="ABC_TRANSPORTER_1"/>
    <property type="match status" value="1"/>
</dbReference>
<feature type="domain" description="ABC transmembrane type-2" evidence="10">
    <location>
        <begin position="683"/>
        <end position="913"/>
    </location>
</feature>
<evidence type="ECO:0000313" key="12">
    <source>
        <dbReference type="Proteomes" id="UP000469011"/>
    </source>
</evidence>
<dbReference type="InterPro" id="IPR047817">
    <property type="entry name" value="ABC2_TM_bact-type"/>
</dbReference>
<dbReference type="InterPro" id="IPR013525">
    <property type="entry name" value="ABC2_TM"/>
</dbReference>
<feature type="transmembrane region" description="Helical" evidence="8">
    <location>
        <begin position="888"/>
        <end position="910"/>
    </location>
</feature>
<name>A0A6N9TGI9_9HYPH</name>
<dbReference type="Proteomes" id="UP000469011">
    <property type="component" value="Unassembled WGS sequence"/>
</dbReference>
<protein>
    <submittedName>
        <fullName evidence="11">Ribosome-associated ATPase/putative transporter RbbA</fullName>
    </submittedName>
</protein>
<keyword evidence="3 8" id="KW-0812">Transmembrane</keyword>
<dbReference type="Gene3D" id="3.40.1710.10">
    <property type="entry name" value="abc type-2 transporter like domain"/>
    <property type="match status" value="1"/>
</dbReference>
<feature type="transmembrane region" description="Helical" evidence="8">
    <location>
        <begin position="770"/>
        <end position="793"/>
    </location>
</feature>
<evidence type="ECO:0000256" key="2">
    <source>
        <dbReference type="ARBA" id="ARBA00005417"/>
    </source>
</evidence>
<evidence type="ECO:0000256" key="1">
    <source>
        <dbReference type="ARBA" id="ARBA00004141"/>
    </source>
</evidence>
<evidence type="ECO:0000256" key="5">
    <source>
        <dbReference type="ARBA" id="ARBA00022840"/>
    </source>
</evidence>
<dbReference type="InterPro" id="IPR017871">
    <property type="entry name" value="ABC_transporter-like_CS"/>
</dbReference>
<dbReference type="EMBL" id="JAAAMG010000048">
    <property type="protein sequence ID" value="NDW07968.1"/>
    <property type="molecule type" value="Genomic_DNA"/>
</dbReference>
<dbReference type="InterPro" id="IPR027417">
    <property type="entry name" value="P-loop_NTPase"/>
</dbReference>
<dbReference type="Gene3D" id="3.40.50.300">
    <property type="entry name" value="P-loop containing nucleotide triphosphate hydrolases"/>
    <property type="match status" value="2"/>
</dbReference>
<dbReference type="InterPro" id="IPR003593">
    <property type="entry name" value="AAA+_ATPase"/>
</dbReference>